<keyword evidence="5" id="KW-0238">DNA-binding</keyword>
<evidence type="ECO:0000256" key="4">
    <source>
        <dbReference type="SAM" id="Coils"/>
    </source>
</evidence>
<dbReference type="GO" id="GO:0003677">
    <property type="term" value="F:DNA binding"/>
    <property type="evidence" value="ECO:0007669"/>
    <property type="project" value="UniProtKB-KW"/>
</dbReference>
<accession>A0ABR8MUK2</accession>
<dbReference type="SUPFAM" id="SSF88659">
    <property type="entry name" value="Sigma3 and sigma4 domains of RNA polymerase sigma factors"/>
    <property type="match status" value="1"/>
</dbReference>
<dbReference type="Gene3D" id="1.10.10.10">
    <property type="entry name" value="Winged helix-like DNA-binding domain superfamily/Winged helix DNA-binding domain"/>
    <property type="match status" value="1"/>
</dbReference>
<reference evidence="5 6" key="1">
    <citation type="submission" date="2020-09" db="EMBL/GenBank/DDBJ databases">
        <title>Paenibacillus sp. strain PR3 16S rRNA gene Genome sequencing and assembly.</title>
        <authorList>
            <person name="Kim J."/>
        </authorList>
    </citation>
    <scope>NUCLEOTIDE SEQUENCE [LARGE SCALE GENOMIC DNA]</scope>
    <source>
        <strain evidence="5 6">PR3</strain>
    </source>
</reference>
<gene>
    <name evidence="5" type="ORF">H8B09_05545</name>
</gene>
<evidence type="ECO:0000313" key="5">
    <source>
        <dbReference type="EMBL" id="MBD3918209.1"/>
    </source>
</evidence>
<keyword evidence="6" id="KW-1185">Reference proteome</keyword>
<feature type="coiled-coil region" evidence="4">
    <location>
        <begin position="55"/>
        <end position="125"/>
    </location>
</feature>
<name>A0ABR8MUK2_9BACL</name>
<evidence type="ECO:0000256" key="2">
    <source>
        <dbReference type="ARBA" id="ARBA00024764"/>
    </source>
</evidence>
<organism evidence="5 6">
    <name type="scientific">Paenibacillus terricola</name>
    <dbReference type="NCBI Taxonomy" id="2763503"/>
    <lineage>
        <taxon>Bacteria</taxon>
        <taxon>Bacillati</taxon>
        <taxon>Bacillota</taxon>
        <taxon>Bacilli</taxon>
        <taxon>Bacillales</taxon>
        <taxon>Paenibacillaceae</taxon>
        <taxon>Paenibacillus</taxon>
    </lineage>
</organism>
<comment type="function">
    <text evidence="2 3">Might take part in the signal recognition particle (SRP) pathway. This is inferred from the conservation of its genetic proximity to ftsY/ffh. May be a regulatory protein.</text>
</comment>
<dbReference type="HAMAP" id="MF_00245">
    <property type="entry name" value="UPF0122"/>
    <property type="match status" value="1"/>
</dbReference>
<dbReference type="InterPro" id="IPR054831">
    <property type="entry name" value="UPF0122_fam_protein"/>
</dbReference>
<evidence type="ECO:0000256" key="3">
    <source>
        <dbReference type="HAMAP-Rule" id="MF_00245"/>
    </source>
</evidence>
<evidence type="ECO:0000313" key="6">
    <source>
        <dbReference type="Proteomes" id="UP000609346"/>
    </source>
</evidence>
<dbReference type="PANTHER" id="PTHR40083:SF1">
    <property type="entry name" value="UPF0122 PROTEIN YLXM"/>
    <property type="match status" value="1"/>
</dbReference>
<keyword evidence="4" id="KW-0175">Coiled coil</keyword>
<dbReference type="EMBL" id="JACXZA010000001">
    <property type="protein sequence ID" value="MBD3918209.1"/>
    <property type="molecule type" value="Genomic_DNA"/>
</dbReference>
<comment type="caution">
    <text evidence="5">The sequence shown here is derived from an EMBL/GenBank/DDBJ whole genome shotgun (WGS) entry which is preliminary data.</text>
</comment>
<dbReference type="InterPro" id="IPR013324">
    <property type="entry name" value="RNA_pol_sigma_r3/r4-like"/>
</dbReference>
<sequence length="125" mass="14332">MTSANTDALEKTNRMNMLFDFYEPLLTDKQRTFLMQYFIEDFTLGEIAAEVGISRQAVYEHIKRAETVLENYEAKLGLLSRHQALQGALDELEAHIETMPQDGTHTDTLKQIAEALRQAEQARNK</sequence>
<dbReference type="Proteomes" id="UP000609346">
    <property type="component" value="Unassembled WGS sequence"/>
</dbReference>
<protein>
    <recommendedName>
        <fullName evidence="3">UPF0122 protein H8B09_05545</fullName>
    </recommendedName>
</protein>
<evidence type="ECO:0000256" key="1">
    <source>
        <dbReference type="ARBA" id="ARBA00008720"/>
    </source>
</evidence>
<comment type="similarity">
    <text evidence="1 3">Belongs to the UPF0122 family.</text>
</comment>
<dbReference type="InterPro" id="IPR007394">
    <property type="entry name" value="UPF0122"/>
</dbReference>
<dbReference type="Pfam" id="PF04297">
    <property type="entry name" value="UPF0122"/>
    <property type="match status" value="1"/>
</dbReference>
<dbReference type="NCBIfam" id="NF045758">
    <property type="entry name" value="YlxM"/>
    <property type="match status" value="1"/>
</dbReference>
<dbReference type="InterPro" id="IPR036388">
    <property type="entry name" value="WH-like_DNA-bd_sf"/>
</dbReference>
<dbReference type="PANTHER" id="PTHR40083">
    <property type="entry name" value="UPF0122 PROTEIN CBO2450/CLC_2298"/>
    <property type="match status" value="1"/>
</dbReference>
<proteinExistence type="inferred from homology"/>